<accession>A0ACC2FJI5</accession>
<dbReference type="Proteomes" id="UP001157502">
    <property type="component" value="Chromosome 26"/>
</dbReference>
<keyword evidence="2" id="KW-1185">Reference proteome</keyword>
<evidence type="ECO:0000313" key="2">
    <source>
        <dbReference type="Proteomes" id="UP001157502"/>
    </source>
</evidence>
<reference evidence="1" key="1">
    <citation type="submission" date="2021-05" db="EMBL/GenBank/DDBJ databases">
        <authorList>
            <person name="Pan Q."/>
            <person name="Jouanno E."/>
            <person name="Zahm M."/>
            <person name="Klopp C."/>
            <person name="Cabau C."/>
            <person name="Louis A."/>
            <person name="Berthelot C."/>
            <person name="Parey E."/>
            <person name="Roest Crollius H."/>
            <person name="Montfort J."/>
            <person name="Robinson-Rechavi M."/>
            <person name="Bouchez O."/>
            <person name="Lampietro C."/>
            <person name="Lopez Roques C."/>
            <person name="Donnadieu C."/>
            <person name="Postlethwait J."/>
            <person name="Bobe J."/>
            <person name="Dillon D."/>
            <person name="Chandos A."/>
            <person name="von Hippel F."/>
            <person name="Guiguen Y."/>
        </authorList>
    </citation>
    <scope>NUCLEOTIDE SEQUENCE</scope>
    <source>
        <strain evidence="1">YG-Jan2019</strain>
    </source>
</reference>
<dbReference type="EMBL" id="CM055753">
    <property type="protein sequence ID" value="KAJ7991559.1"/>
    <property type="molecule type" value="Genomic_DNA"/>
</dbReference>
<sequence>MEAVVAPEKKRITFEREKSQLRDPPFNLQHLRVFDRQLSNAGNYRFTLSTERTVQREARISLLGLAQVFTPTSAGKRRK</sequence>
<comment type="caution">
    <text evidence="1">The sequence shown here is derived from an EMBL/GenBank/DDBJ whole genome shotgun (WGS) entry which is preliminary data.</text>
</comment>
<proteinExistence type="predicted"/>
<gene>
    <name evidence="1" type="ORF">DPEC_G00285130</name>
</gene>
<name>A0ACC2FJI5_DALPE</name>
<protein>
    <submittedName>
        <fullName evidence="1">Uncharacterized protein</fullName>
    </submittedName>
</protein>
<evidence type="ECO:0000313" key="1">
    <source>
        <dbReference type="EMBL" id="KAJ7991559.1"/>
    </source>
</evidence>
<organism evidence="1 2">
    <name type="scientific">Dallia pectoralis</name>
    <name type="common">Alaska blackfish</name>
    <dbReference type="NCBI Taxonomy" id="75939"/>
    <lineage>
        <taxon>Eukaryota</taxon>
        <taxon>Metazoa</taxon>
        <taxon>Chordata</taxon>
        <taxon>Craniata</taxon>
        <taxon>Vertebrata</taxon>
        <taxon>Euteleostomi</taxon>
        <taxon>Actinopterygii</taxon>
        <taxon>Neopterygii</taxon>
        <taxon>Teleostei</taxon>
        <taxon>Protacanthopterygii</taxon>
        <taxon>Esociformes</taxon>
        <taxon>Umbridae</taxon>
        <taxon>Dallia</taxon>
    </lineage>
</organism>